<keyword evidence="4" id="KW-1185">Reference proteome</keyword>
<evidence type="ECO:0000313" key="3">
    <source>
        <dbReference type="EMBL" id="AQT67732.1"/>
    </source>
</evidence>
<sequence>MIAIYAFCALAAVLWFVIFSPWTAEHVSFWPAMVFSTGLLAAAALTAQREKLRELFAWQFRYALIGVVSAVFLYGVFFFGDIVARWMLPFAQRQIEGVYGSRQELPLWLISVFLILVIGPAEEIFWRGFVQQRLGSRWGSFAGWFAATAVYTGVHVFSLNFMLLVASAVCGGFWGLLYWRYKSLWPVIISHALWDVMIFVIWPVGAGV</sequence>
<dbReference type="AlphaFoldDB" id="A0A1U9NIG4"/>
<feature type="transmembrane region" description="Helical" evidence="1">
    <location>
        <begin position="160"/>
        <end position="177"/>
    </location>
</feature>
<dbReference type="Proteomes" id="UP000189674">
    <property type="component" value="Chromosome"/>
</dbReference>
<dbReference type="STRING" id="1936003.STSP2_00881"/>
<feature type="transmembrane region" description="Helical" evidence="1">
    <location>
        <begin position="60"/>
        <end position="87"/>
    </location>
</feature>
<dbReference type="InterPro" id="IPR003675">
    <property type="entry name" value="Rce1/LyrA-like_dom"/>
</dbReference>
<feature type="transmembrane region" description="Helical" evidence="1">
    <location>
        <begin position="29"/>
        <end position="48"/>
    </location>
</feature>
<proteinExistence type="predicted"/>
<dbReference type="Pfam" id="PF02517">
    <property type="entry name" value="Rce1-like"/>
    <property type="match status" value="1"/>
</dbReference>
<keyword evidence="1" id="KW-1133">Transmembrane helix</keyword>
<keyword evidence="1" id="KW-0472">Membrane</keyword>
<evidence type="ECO:0000313" key="4">
    <source>
        <dbReference type="Proteomes" id="UP000189674"/>
    </source>
</evidence>
<accession>A0A1U9NIG4</accession>
<feature type="transmembrane region" description="Helical" evidence="1">
    <location>
        <begin position="138"/>
        <end position="154"/>
    </location>
</feature>
<reference evidence="4" key="1">
    <citation type="submission" date="2017-02" db="EMBL/GenBank/DDBJ databases">
        <title>Comparative genomics and description of representatives of a novel lineage of planctomycetes thriving in anoxic sediments.</title>
        <authorList>
            <person name="Spring S."/>
            <person name="Bunk B."/>
            <person name="Sproer C."/>
        </authorList>
    </citation>
    <scope>NUCLEOTIDE SEQUENCE [LARGE SCALE GENOMIC DNA]</scope>
    <source>
        <strain evidence="4">ST-NAGAB-D1</strain>
    </source>
</reference>
<keyword evidence="3" id="KW-0645">Protease</keyword>
<evidence type="ECO:0000256" key="1">
    <source>
        <dbReference type="SAM" id="Phobius"/>
    </source>
</evidence>
<keyword evidence="3" id="KW-0378">Hydrolase</keyword>
<protein>
    <submittedName>
        <fullName evidence="3">CAAX prenyl protease-related protein</fullName>
    </submittedName>
</protein>
<feature type="transmembrane region" description="Helical" evidence="1">
    <location>
        <begin position="107"/>
        <end position="126"/>
    </location>
</feature>
<dbReference type="GO" id="GO:0006508">
    <property type="term" value="P:proteolysis"/>
    <property type="evidence" value="ECO:0007669"/>
    <property type="project" value="UniProtKB-KW"/>
</dbReference>
<gene>
    <name evidence="3" type="ORF">STSP2_00881</name>
</gene>
<feature type="domain" description="CAAX prenyl protease 2/Lysostaphin resistance protein A-like" evidence="2">
    <location>
        <begin position="107"/>
        <end position="197"/>
    </location>
</feature>
<dbReference type="KEGG" id="alus:STSP2_00881"/>
<dbReference type="OrthoDB" id="2035856at2"/>
<feature type="transmembrane region" description="Helical" evidence="1">
    <location>
        <begin position="184"/>
        <end position="205"/>
    </location>
</feature>
<dbReference type="EMBL" id="CP019791">
    <property type="protein sequence ID" value="AQT67732.1"/>
    <property type="molecule type" value="Genomic_DNA"/>
</dbReference>
<organism evidence="3 4">
    <name type="scientific">Anaerohalosphaera lusitana</name>
    <dbReference type="NCBI Taxonomy" id="1936003"/>
    <lineage>
        <taxon>Bacteria</taxon>
        <taxon>Pseudomonadati</taxon>
        <taxon>Planctomycetota</taxon>
        <taxon>Phycisphaerae</taxon>
        <taxon>Sedimentisphaerales</taxon>
        <taxon>Anaerohalosphaeraceae</taxon>
        <taxon>Anaerohalosphaera</taxon>
    </lineage>
</organism>
<dbReference type="GO" id="GO:0004175">
    <property type="term" value="F:endopeptidase activity"/>
    <property type="evidence" value="ECO:0007669"/>
    <property type="project" value="UniProtKB-ARBA"/>
</dbReference>
<keyword evidence="1" id="KW-0812">Transmembrane</keyword>
<name>A0A1U9NIG4_9BACT</name>
<evidence type="ECO:0000259" key="2">
    <source>
        <dbReference type="Pfam" id="PF02517"/>
    </source>
</evidence>
<dbReference type="GO" id="GO:0080120">
    <property type="term" value="P:CAAX-box protein maturation"/>
    <property type="evidence" value="ECO:0007669"/>
    <property type="project" value="UniProtKB-ARBA"/>
</dbReference>
<dbReference type="RefSeq" id="WP_146660159.1">
    <property type="nucleotide sequence ID" value="NZ_CP019791.1"/>
</dbReference>